<feature type="binding site" evidence="8">
    <location>
        <position position="9"/>
    </location>
    <ligand>
        <name>Mg(2+)</name>
        <dbReference type="ChEBI" id="CHEBI:18420"/>
    </ligand>
</feature>
<keyword evidence="2 8" id="KW-0808">Transferase</keyword>
<comment type="cofactor">
    <cofactor evidence="8">
        <name>Mg(2+)</name>
        <dbReference type="ChEBI" id="CHEBI:18420"/>
    </cofactor>
</comment>
<keyword evidence="3 8" id="KW-0479">Metal-binding</keyword>
<sequence>MAIVGIGLDVCEVSRWGQMVQRRPGVVQRVLNPGEADVSLASQAARWAAKEALAKALGAPVGMSWLDCEVVRAATGAPSFSLRGTVAARVEQLGIDTIHLSISHDGGLASAFVICERS</sequence>
<evidence type="ECO:0000313" key="10">
    <source>
        <dbReference type="EMBL" id="MFC6396182.1"/>
    </source>
</evidence>
<keyword evidence="8" id="KW-0963">Cytoplasm</keyword>
<comment type="caution">
    <text evidence="10">The sequence shown here is derived from an EMBL/GenBank/DDBJ whole genome shotgun (WGS) entry which is preliminary data.</text>
</comment>
<keyword evidence="1 8" id="KW-0444">Lipid biosynthesis</keyword>
<proteinExistence type="inferred from homology"/>
<accession>A0ABW1X1X9</accession>
<evidence type="ECO:0000259" key="9">
    <source>
        <dbReference type="Pfam" id="PF01648"/>
    </source>
</evidence>
<dbReference type="NCBIfam" id="NF000832">
    <property type="entry name" value="PRK00070.3-2"/>
    <property type="match status" value="1"/>
</dbReference>
<evidence type="ECO:0000256" key="6">
    <source>
        <dbReference type="ARBA" id="ARBA00023098"/>
    </source>
</evidence>
<dbReference type="Pfam" id="PF01648">
    <property type="entry name" value="ACPS"/>
    <property type="match status" value="1"/>
</dbReference>
<dbReference type="Gene3D" id="3.90.470.20">
    <property type="entry name" value="4'-phosphopantetheinyl transferase domain"/>
    <property type="match status" value="1"/>
</dbReference>
<comment type="similarity">
    <text evidence="8">Belongs to the P-Pant transferase superfamily. AcpS family.</text>
</comment>
<gene>
    <name evidence="8" type="primary">acpS</name>
    <name evidence="10" type="ORF">ACFP57_04145</name>
</gene>
<dbReference type="HAMAP" id="MF_00101">
    <property type="entry name" value="AcpS"/>
    <property type="match status" value="1"/>
</dbReference>
<dbReference type="InterPro" id="IPR002582">
    <property type="entry name" value="ACPS"/>
</dbReference>
<evidence type="ECO:0000313" key="11">
    <source>
        <dbReference type="Proteomes" id="UP001596266"/>
    </source>
</evidence>
<dbReference type="NCBIfam" id="TIGR00516">
    <property type="entry name" value="acpS"/>
    <property type="match status" value="1"/>
</dbReference>
<dbReference type="InterPro" id="IPR037143">
    <property type="entry name" value="4-PPantetheinyl_Trfase_dom_sf"/>
</dbReference>
<comment type="subcellular location">
    <subcellularLocation>
        <location evidence="8">Cytoplasm</location>
    </subcellularLocation>
</comment>
<keyword evidence="4 8" id="KW-0276">Fatty acid metabolism</keyword>
<keyword evidence="7 8" id="KW-0275">Fatty acid biosynthesis</keyword>
<protein>
    <recommendedName>
        <fullName evidence="8">Holo-[acyl-carrier-protein] synthase</fullName>
        <shortName evidence="8">Holo-ACP synthase</shortName>
        <ecNumber evidence="8">2.7.8.7</ecNumber>
    </recommendedName>
    <alternativeName>
        <fullName evidence="8">4'-phosphopantetheinyl transferase AcpS</fullName>
    </alternativeName>
</protein>
<dbReference type="EMBL" id="JBHSUA010000009">
    <property type="protein sequence ID" value="MFC6396182.1"/>
    <property type="molecule type" value="Genomic_DNA"/>
</dbReference>
<evidence type="ECO:0000256" key="2">
    <source>
        <dbReference type="ARBA" id="ARBA00022679"/>
    </source>
</evidence>
<keyword evidence="6 8" id="KW-0443">Lipid metabolism</keyword>
<evidence type="ECO:0000256" key="1">
    <source>
        <dbReference type="ARBA" id="ARBA00022516"/>
    </source>
</evidence>
<feature type="binding site" evidence="8">
    <location>
        <position position="51"/>
    </location>
    <ligand>
        <name>Mg(2+)</name>
        <dbReference type="ChEBI" id="CHEBI:18420"/>
    </ligand>
</feature>
<evidence type="ECO:0000256" key="4">
    <source>
        <dbReference type="ARBA" id="ARBA00022832"/>
    </source>
</evidence>
<evidence type="ECO:0000256" key="7">
    <source>
        <dbReference type="ARBA" id="ARBA00023160"/>
    </source>
</evidence>
<dbReference type="InterPro" id="IPR004568">
    <property type="entry name" value="Ppantetheine-prot_Trfase_dom"/>
</dbReference>
<dbReference type="GO" id="GO:0008897">
    <property type="term" value="F:holo-[acyl-carrier-protein] synthase activity"/>
    <property type="evidence" value="ECO:0007669"/>
    <property type="project" value="UniProtKB-EC"/>
</dbReference>
<dbReference type="Proteomes" id="UP001596266">
    <property type="component" value="Unassembled WGS sequence"/>
</dbReference>
<evidence type="ECO:0000256" key="3">
    <source>
        <dbReference type="ARBA" id="ARBA00022723"/>
    </source>
</evidence>
<feature type="domain" description="4'-phosphopantetheinyl transferase" evidence="9">
    <location>
        <begin position="5"/>
        <end position="89"/>
    </location>
</feature>
<comment type="function">
    <text evidence="8">Transfers the 4'-phosphopantetheine moiety from coenzyme A to a Ser of acyl-carrier-protein.</text>
</comment>
<evidence type="ECO:0000256" key="5">
    <source>
        <dbReference type="ARBA" id="ARBA00022842"/>
    </source>
</evidence>
<keyword evidence="11" id="KW-1185">Reference proteome</keyword>
<dbReference type="RefSeq" id="WP_343885197.1">
    <property type="nucleotide sequence ID" value="NZ_BAAAKI010000004.1"/>
</dbReference>
<dbReference type="InterPro" id="IPR008278">
    <property type="entry name" value="4-PPantetheinyl_Trfase_dom"/>
</dbReference>
<reference evidence="11" key="1">
    <citation type="journal article" date="2019" name="Int. J. Syst. Evol. Microbiol.">
        <title>The Global Catalogue of Microorganisms (GCM) 10K type strain sequencing project: providing services to taxonomists for standard genome sequencing and annotation.</title>
        <authorList>
            <consortium name="The Broad Institute Genomics Platform"/>
            <consortium name="The Broad Institute Genome Sequencing Center for Infectious Disease"/>
            <person name="Wu L."/>
            <person name="Ma J."/>
        </authorList>
    </citation>
    <scope>NUCLEOTIDE SEQUENCE [LARGE SCALE GENOMIC DNA]</scope>
    <source>
        <strain evidence="11">CGMCC 1.15277</strain>
    </source>
</reference>
<comment type="catalytic activity">
    <reaction evidence="8">
        <text>apo-[ACP] + CoA = holo-[ACP] + adenosine 3',5'-bisphosphate + H(+)</text>
        <dbReference type="Rhea" id="RHEA:12068"/>
        <dbReference type="Rhea" id="RHEA-COMP:9685"/>
        <dbReference type="Rhea" id="RHEA-COMP:9690"/>
        <dbReference type="ChEBI" id="CHEBI:15378"/>
        <dbReference type="ChEBI" id="CHEBI:29999"/>
        <dbReference type="ChEBI" id="CHEBI:57287"/>
        <dbReference type="ChEBI" id="CHEBI:58343"/>
        <dbReference type="ChEBI" id="CHEBI:64479"/>
        <dbReference type="EC" id="2.7.8.7"/>
    </reaction>
</comment>
<keyword evidence="5 8" id="KW-0460">Magnesium</keyword>
<evidence type="ECO:0000256" key="8">
    <source>
        <dbReference type="HAMAP-Rule" id="MF_00101"/>
    </source>
</evidence>
<dbReference type="EC" id="2.7.8.7" evidence="8"/>
<name>A0ABW1X1X9_9ACTN</name>
<organism evidence="10 11">
    <name type="scientific">Luteococcus sanguinis</name>
    <dbReference type="NCBI Taxonomy" id="174038"/>
    <lineage>
        <taxon>Bacteria</taxon>
        <taxon>Bacillati</taxon>
        <taxon>Actinomycetota</taxon>
        <taxon>Actinomycetes</taxon>
        <taxon>Propionibacteriales</taxon>
        <taxon>Propionibacteriaceae</taxon>
        <taxon>Luteococcus</taxon>
    </lineage>
</organism>
<dbReference type="SUPFAM" id="SSF56214">
    <property type="entry name" value="4'-phosphopantetheinyl transferase"/>
    <property type="match status" value="1"/>
</dbReference>
<dbReference type="NCBIfam" id="TIGR00556">
    <property type="entry name" value="pantethn_trn"/>
    <property type="match status" value="1"/>
</dbReference>